<evidence type="ECO:0000256" key="3">
    <source>
        <dbReference type="ARBA" id="ARBA00022618"/>
    </source>
</evidence>
<dbReference type="GO" id="GO:0009252">
    <property type="term" value="P:peptidoglycan biosynthetic process"/>
    <property type="evidence" value="ECO:0007669"/>
    <property type="project" value="UniProtKB-UniRule"/>
</dbReference>
<dbReference type="AlphaFoldDB" id="A0A3E2CDB9"/>
<dbReference type="EC" id="6.3.2.10" evidence="10"/>
<evidence type="ECO:0000256" key="4">
    <source>
        <dbReference type="ARBA" id="ARBA00022741"/>
    </source>
</evidence>
<name>A0A3E2CDB9_GARVA</name>
<dbReference type="Gene3D" id="3.40.1190.10">
    <property type="entry name" value="Mur-like, catalytic domain"/>
    <property type="match status" value="1"/>
</dbReference>
<dbReference type="GO" id="GO:0008766">
    <property type="term" value="F:UDP-N-acetylmuramoylalanyl-D-glutamyl-2,6-diaminopimelate-D-alanyl-D-alanine ligase activity"/>
    <property type="evidence" value="ECO:0007669"/>
    <property type="project" value="RHEA"/>
</dbReference>
<comment type="subcellular location">
    <subcellularLocation>
        <location evidence="10">Cytoplasm</location>
    </subcellularLocation>
</comment>
<dbReference type="Gene3D" id="3.40.1390.10">
    <property type="entry name" value="MurE/MurF, N-terminal domain"/>
    <property type="match status" value="1"/>
</dbReference>
<gene>
    <name evidence="10" type="primary">murF</name>
    <name evidence="13" type="ORF">CG405_02930</name>
</gene>
<feature type="binding site" evidence="10">
    <location>
        <begin position="161"/>
        <end position="167"/>
    </location>
    <ligand>
        <name>ATP</name>
        <dbReference type="ChEBI" id="CHEBI:30616"/>
    </ligand>
</feature>
<evidence type="ECO:0000256" key="10">
    <source>
        <dbReference type="HAMAP-Rule" id="MF_02019"/>
    </source>
</evidence>
<keyword evidence="9 10" id="KW-0961">Cell wall biogenesis/degradation</keyword>
<sequence length="577" mass="62842">MMQNKTLGNNTTTNNMRMMPMSVREVAAAVNGRLFIGGCLVKENHSITSEKFCITDNDVVISDNDVVIYATSDSRKVVDSSIFVAIPGDRVDGHDFVQKAAELGAKIAIVEHFVKLDESNNSKIAQIVVENSVEALGLLAKHNLERRRALNTPFSIIGITGSVGKTTTKDMLKALLSTLGNTVAPIGSFNNEIGLPLTSLQVNENTRFLIAEMGANHVGEIAKLTTIAPPDLAVVLKVGVAHLGEFGSVERIAQAKSEIVRGLVAHGIAILNADDFRVSAMRSLADQDKLRWFGKNTNTEGDFDASNNGNYQLSASDISLDEMGCAEFVLNEKNEDKFKNSVRVHLAIQGQHNVMNAMAASNVARYFGMNLESIAKVLHEVSHISPHRMQLSKISNNNNVFTLIDDSFNANPDSMKAGIDGLCSYENHDLHNLNVNAEEDLTSKKNNIFRIAVLGSMLELGSNENNMHESIGEYVAKHNIDALIAVGSKFDKKLDELAGCIYKGAKDNWQNKSLDVENGVYFVHDCTEADNVVWNLVAAHSSSVVLLKGSHASGLSVLAERWSKLNESLSEHTEVNL</sequence>
<dbReference type="InterPro" id="IPR000713">
    <property type="entry name" value="Mur_ligase_N"/>
</dbReference>
<keyword evidence="6 10" id="KW-0133">Cell shape</keyword>
<dbReference type="GO" id="GO:0071555">
    <property type="term" value="P:cell wall organization"/>
    <property type="evidence" value="ECO:0007669"/>
    <property type="project" value="UniProtKB-KW"/>
</dbReference>
<dbReference type="GO" id="GO:0051301">
    <property type="term" value="P:cell division"/>
    <property type="evidence" value="ECO:0007669"/>
    <property type="project" value="UniProtKB-KW"/>
</dbReference>
<keyword evidence="2 10" id="KW-0436">Ligase</keyword>
<dbReference type="Pfam" id="PF01225">
    <property type="entry name" value="Mur_ligase"/>
    <property type="match status" value="1"/>
</dbReference>
<dbReference type="HAMAP" id="MF_02019">
    <property type="entry name" value="MurF"/>
    <property type="match status" value="1"/>
</dbReference>
<dbReference type="GO" id="GO:0005737">
    <property type="term" value="C:cytoplasm"/>
    <property type="evidence" value="ECO:0007669"/>
    <property type="project" value="UniProtKB-SubCell"/>
</dbReference>
<dbReference type="UniPathway" id="UPA00219"/>
<organism evidence="13 14">
    <name type="scientific">Gardnerella vaginalis</name>
    <dbReference type="NCBI Taxonomy" id="2702"/>
    <lineage>
        <taxon>Bacteria</taxon>
        <taxon>Bacillati</taxon>
        <taxon>Actinomycetota</taxon>
        <taxon>Actinomycetes</taxon>
        <taxon>Bifidobacteriales</taxon>
        <taxon>Bifidobacteriaceae</taxon>
        <taxon>Gardnerella</taxon>
    </lineage>
</organism>
<comment type="similarity">
    <text evidence="10">Belongs to the MurCDEF family. MurF subfamily.</text>
</comment>
<keyword evidence="8 10" id="KW-0131">Cell cycle</keyword>
<evidence type="ECO:0000256" key="1">
    <source>
        <dbReference type="ARBA" id="ARBA00022490"/>
    </source>
</evidence>
<dbReference type="GO" id="GO:0005524">
    <property type="term" value="F:ATP binding"/>
    <property type="evidence" value="ECO:0007669"/>
    <property type="project" value="UniProtKB-UniRule"/>
</dbReference>
<dbReference type="SUPFAM" id="SSF53623">
    <property type="entry name" value="MurD-like peptide ligases, catalytic domain"/>
    <property type="match status" value="1"/>
</dbReference>
<keyword evidence="7 10" id="KW-0573">Peptidoglycan synthesis</keyword>
<evidence type="ECO:0000256" key="8">
    <source>
        <dbReference type="ARBA" id="ARBA00023306"/>
    </source>
</evidence>
<evidence type="ECO:0000256" key="7">
    <source>
        <dbReference type="ARBA" id="ARBA00022984"/>
    </source>
</evidence>
<comment type="pathway">
    <text evidence="10">Cell wall biogenesis; peptidoglycan biosynthesis.</text>
</comment>
<dbReference type="InterPro" id="IPR036615">
    <property type="entry name" value="Mur_ligase_C_dom_sf"/>
</dbReference>
<dbReference type="InterPro" id="IPR005863">
    <property type="entry name" value="UDP-N-AcMur_synth"/>
</dbReference>
<evidence type="ECO:0000313" key="14">
    <source>
        <dbReference type="Proteomes" id="UP000258379"/>
    </source>
</evidence>
<dbReference type="SUPFAM" id="SSF53244">
    <property type="entry name" value="MurD-like peptide ligases, peptide-binding domain"/>
    <property type="match status" value="1"/>
</dbReference>
<evidence type="ECO:0000256" key="6">
    <source>
        <dbReference type="ARBA" id="ARBA00022960"/>
    </source>
</evidence>
<dbReference type="GO" id="GO:0008360">
    <property type="term" value="P:regulation of cell shape"/>
    <property type="evidence" value="ECO:0007669"/>
    <property type="project" value="UniProtKB-KW"/>
</dbReference>
<protein>
    <recommendedName>
        <fullName evidence="10">UDP-N-acetylmuramoyl-tripeptide--D-alanyl-D-alanine ligase</fullName>
        <ecNumber evidence="10">6.3.2.10</ecNumber>
    </recommendedName>
    <alternativeName>
        <fullName evidence="10">D-alanyl-D-alanine-adding enzyme</fullName>
    </alternativeName>
</protein>
<keyword evidence="3 10" id="KW-0132">Cell division</keyword>
<feature type="domain" description="Mur ligase N-terminal catalytic" evidence="11">
    <location>
        <begin position="72"/>
        <end position="142"/>
    </location>
</feature>
<dbReference type="Gene3D" id="3.90.190.20">
    <property type="entry name" value="Mur ligase, C-terminal domain"/>
    <property type="match status" value="1"/>
</dbReference>
<keyword evidence="5 10" id="KW-0067">ATP-binding</keyword>
<keyword evidence="4 10" id="KW-0547">Nucleotide-binding</keyword>
<dbReference type="EMBL" id="NNRU01000002">
    <property type="protein sequence ID" value="RFT29696.1"/>
    <property type="molecule type" value="Genomic_DNA"/>
</dbReference>
<dbReference type="SUPFAM" id="SSF63418">
    <property type="entry name" value="MurE/MurF N-terminal domain"/>
    <property type="match status" value="1"/>
</dbReference>
<reference evidence="13 14" key="1">
    <citation type="submission" date="2017-07" db="EMBL/GenBank/DDBJ databases">
        <title>A comparative genomics approach to explaining the enigmatic role of Gardnerella vaginalis in the vaginal microbiome.</title>
        <authorList>
            <person name="Vancuren S.J."/>
            <person name="Hill J.E."/>
        </authorList>
    </citation>
    <scope>NUCLEOTIDE SEQUENCE [LARGE SCALE GENOMIC DNA]</scope>
    <source>
        <strain evidence="13 14">WP023</strain>
    </source>
</reference>
<dbReference type="InterPro" id="IPR036565">
    <property type="entry name" value="Mur-like_cat_sf"/>
</dbReference>
<dbReference type="InterPro" id="IPR013221">
    <property type="entry name" value="Mur_ligase_cen"/>
</dbReference>
<keyword evidence="1 10" id="KW-0963">Cytoplasm</keyword>
<evidence type="ECO:0000256" key="5">
    <source>
        <dbReference type="ARBA" id="ARBA00022840"/>
    </source>
</evidence>
<comment type="catalytic activity">
    <reaction evidence="10">
        <text>D-alanyl-D-alanine + UDP-N-acetyl-alpha-D-muramoyl-L-alanyl-gamma-D-glutamyl-meso-2,6-diaminopimelate + ATP = UDP-N-acetyl-alpha-D-muramoyl-L-alanyl-gamma-D-glutamyl-meso-2,6-diaminopimeloyl-D-alanyl-D-alanine + ADP + phosphate + H(+)</text>
        <dbReference type="Rhea" id="RHEA:28374"/>
        <dbReference type="ChEBI" id="CHEBI:15378"/>
        <dbReference type="ChEBI" id="CHEBI:30616"/>
        <dbReference type="ChEBI" id="CHEBI:43474"/>
        <dbReference type="ChEBI" id="CHEBI:57822"/>
        <dbReference type="ChEBI" id="CHEBI:61386"/>
        <dbReference type="ChEBI" id="CHEBI:83905"/>
        <dbReference type="ChEBI" id="CHEBI:456216"/>
        <dbReference type="EC" id="6.3.2.10"/>
    </reaction>
</comment>
<dbReference type="InterPro" id="IPR051046">
    <property type="entry name" value="MurCDEF_CellWall_CoF430Synth"/>
</dbReference>
<dbReference type="PANTHER" id="PTHR43024">
    <property type="entry name" value="UDP-N-ACETYLMURAMOYL-TRIPEPTIDE--D-ALANYL-D-ALANINE LIGASE"/>
    <property type="match status" value="1"/>
</dbReference>
<evidence type="ECO:0000259" key="12">
    <source>
        <dbReference type="Pfam" id="PF08245"/>
    </source>
</evidence>
<proteinExistence type="inferred from homology"/>
<comment type="caution">
    <text evidence="13">The sequence shown here is derived from an EMBL/GenBank/DDBJ whole genome shotgun (WGS) entry which is preliminary data.</text>
</comment>
<feature type="domain" description="Mur ligase central" evidence="12">
    <location>
        <begin position="159"/>
        <end position="363"/>
    </location>
</feature>
<dbReference type="Pfam" id="PF08245">
    <property type="entry name" value="Mur_ligase_M"/>
    <property type="match status" value="1"/>
</dbReference>
<dbReference type="GO" id="GO:0047480">
    <property type="term" value="F:UDP-N-acetylmuramoyl-tripeptide-D-alanyl-D-alanine ligase activity"/>
    <property type="evidence" value="ECO:0007669"/>
    <property type="project" value="UniProtKB-UniRule"/>
</dbReference>
<dbReference type="PANTHER" id="PTHR43024:SF1">
    <property type="entry name" value="UDP-N-ACETYLMURAMOYL-TRIPEPTIDE--D-ALANYL-D-ALANINE LIGASE"/>
    <property type="match status" value="1"/>
</dbReference>
<evidence type="ECO:0000313" key="13">
    <source>
        <dbReference type="EMBL" id="RFT29696.1"/>
    </source>
</evidence>
<dbReference type="InterPro" id="IPR035911">
    <property type="entry name" value="MurE/MurF_N"/>
</dbReference>
<dbReference type="Proteomes" id="UP000258379">
    <property type="component" value="Unassembled WGS sequence"/>
</dbReference>
<accession>A0A3E2CDB9</accession>
<evidence type="ECO:0000259" key="11">
    <source>
        <dbReference type="Pfam" id="PF01225"/>
    </source>
</evidence>
<comment type="function">
    <text evidence="10">Involved in cell wall formation. Catalyzes the final step in the synthesis of UDP-N-acetylmuramoyl-pentapeptide, the precursor of murein.</text>
</comment>
<evidence type="ECO:0000256" key="2">
    <source>
        <dbReference type="ARBA" id="ARBA00022598"/>
    </source>
</evidence>
<dbReference type="NCBIfam" id="TIGR01143">
    <property type="entry name" value="murF"/>
    <property type="match status" value="1"/>
</dbReference>
<evidence type="ECO:0000256" key="9">
    <source>
        <dbReference type="ARBA" id="ARBA00023316"/>
    </source>
</evidence>